<dbReference type="GO" id="GO:0005178">
    <property type="term" value="F:integrin binding"/>
    <property type="evidence" value="ECO:0007669"/>
    <property type="project" value="TreeGrafter"/>
</dbReference>
<evidence type="ECO:0000313" key="24">
    <source>
        <dbReference type="EMBL" id="CAB3364963.1"/>
    </source>
</evidence>
<protein>
    <recommendedName>
        <fullName evidence="18">Integrin beta</fullName>
    </recommendedName>
</protein>
<dbReference type="InterPro" id="IPR032695">
    <property type="entry name" value="Integrin_dom_sf"/>
</dbReference>
<dbReference type="SMART" id="SM00187">
    <property type="entry name" value="INB"/>
    <property type="match status" value="1"/>
</dbReference>
<organism evidence="24 25">
    <name type="scientific">Cloeon dipterum</name>
    <dbReference type="NCBI Taxonomy" id="197152"/>
    <lineage>
        <taxon>Eukaryota</taxon>
        <taxon>Metazoa</taxon>
        <taxon>Ecdysozoa</taxon>
        <taxon>Arthropoda</taxon>
        <taxon>Hexapoda</taxon>
        <taxon>Insecta</taxon>
        <taxon>Pterygota</taxon>
        <taxon>Palaeoptera</taxon>
        <taxon>Ephemeroptera</taxon>
        <taxon>Pisciforma</taxon>
        <taxon>Baetidae</taxon>
        <taxon>Cloeon</taxon>
    </lineage>
</organism>
<dbReference type="SUPFAM" id="SSF69687">
    <property type="entry name" value="Integrin beta tail domain"/>
    <property type="match status" value="1"/>
</dbReference>
<feature type="domain" description="Integrin beta subunit tail" evidence="23">
    <location>
        <begin position="637"/>
        <end position="725"/>
    </location>
</feature>
<evidence type="ECO:0000256" key="5">
    <source>
        <dbReference type="ARBA" id="ARBA00022692"/>
    </source>
</evidence>
<keyword evidence="10" id="KW-0460">Magnesium</keyword>
<feature type="disulfide bond" evidence="17">
    <location>
        <begin position="553"/>
        <end position="558"/>
    </location>
</feature>
<keyword evidence="15 17" id="KW-1015">Disulfide bond</keyword>
<dbReference type="Pfam" id="PF23105">
    <property type="entry name" value="EGF_integrin"/>
    <property type="match status" value="1"/>
</dbReference>
<accession>A0A8S1C6Q0</accession>
<dbReference type="PROSITE" id="PS00243">
    <property type="entry name" value="I_EGF_1"/>
    <property type="match status" value="1"/>
</dbReference>
<dbReference type="InterPro" id="IPR036349">
    <property type="entry name" value="Integrin_bsu_tail_dom_sf"/>
</dbReference>
<evidence type="ECO:0000256" key="8">
    <source>
        <dbReference type="ARBA" id="ARBA00022737"/>
    </source>
</evidence>
<dbReference type="Gene3D" id="1.20.5.100">
    <property type="entry name" value="Cytochrome c1, transmembrane anchor, C-terminal"/>
    <property type="match status" value="1"/>
</dbReference>
<dbReference type="Pfam" id="PF18372">
    <property type="entry name" value="I-EGF_1"/>
    <property type="match status" value="1"/>
</dbReference>
<evidence type="ECO:0000256" key="20">
    <source>
        <dbReference type="SAM" id="Phobius"/>
    </source>
</evidence>
<dbReference type="PANTHER" id="PTHR10082">
    <property type="entry name" value="INTEGRIN BETA SUBUNIT"/>
    <property type="match status" value="1"/>
</dbReference>
<dbReference type="GO" id="GO:0007229">
    <property type="term" value="P:integrin-mediated signaling pathway"/>
    <property type="evidence" value="ECO:0007669"/>
    <property type="project" value="UniProtKB-KW"/>
</dbReference>
<dbReference type="InterPro" id="IPR012896">
    <property type="entry name" value="Integrin_bsu_tail"/>
</dbReference>
<dbReference type="InterPro" id="IPR057243">
    <property type="entry name" value="Integrin_I-EGF_CS"/>
</dbReference>
<keyword evidence="6" id="KW-0479">Metal-binding</keyword>
<feature type="chain" id="PRO_5035827953" description="Integrin beta" evidence="21">
    <location>
        <begin position="22"/>
        <end position="816"/>
    </location>
</feature>
<dbReference type="GO" id="GO:0007157">
    <property type="term" value="P:heterophilic cell-cell adhesion via plasma membrane cell adhesion molecules"/>
    <property type="evidence" value="ECO:0007669"/>
    <property type="project" value="UniProtKB-ARBA"/>
</dbReference>
<dbReference type="Pfam" id="PF00362">
    <property type="entry name" value="Integrin_beta"/>
    <property type="match status" value="1"/>
</dbReference>
<evidence type="ECO:0000259" key="23">
    <source>
        <dbReference type="SMART" id="SM01242"/>
    </source>
</evidence>
<feature type="disulfide bond" evidence="17">
    <location>
        <begin position="614"/>
        <end position="627"/>
    </location>
</feature>
<dbReference type="PRINTS" id="PR01186">
    <property type="entry name" value="INTEGRINB"/>
</dbReference>
<keyword evidence="14 20" id="KW-0472">Membrane</keyword>
<keyword evidence="16" id="KW-0325">Glycoprotein</keyword>
<evidence type="ECO:0000256" key="17">
    <source>
        <dbReference type="PIRSR" id="PIRSR002512-1"/>
    </source>
</evidence>
<comment type="caution">
    <text evidence="24">The sequence shown here is derived from an EMBL/GenBank/DDBJ whole genome shotgun (WGS) entry which is preliminary data.</text>
</comment>
<gene>
    <name evidence="24" type="ORF">CLODIP_2_CD12421</name>
</gene>
<keyword evidence="5 18" id="KW-0812">Transmembrane</keyword>
<dbReference type="InterPro" id="IPR013111">
    <property type="entry name" value="EGF_extracell"/>
</dbReference>
<evidence type="ECO:0000256" key="18">
    <source>
        <dbReference type="RuleBase" id="RU000633"/>
    </source>
</evidence>
<feature type="disulfide bond" evidence="17">
    <location>
        <begin position="537"/>
        <end position="561"/>
    </location>
</feature>
<keyword evidence="25" id="KW-1185">Reference proteome</keyword>
<keyword evidence="12 20" id="KW-1133">Transmembrane helix</keyword>
<dbReference type="Gene3D" id="2.10.25.10">
    <property type="entry name" value="Laminin"/>
    <property type="match status" value="3"/>
</dbReference>
<dbReference type="GO" id="GO:0016477">
    <property type="term" value="P:cell migration"/>
    <property type="evidence" value="ECO:0007669"/>
    <property type="project" value="TreeGrafter"/>
</dbReference>
<name>A0A8S1C6Q0_9INSE</name>
<evidence type="ECO:0000256" key="15">
    <source>
        <dbReference type="ARBA" id="ARBA00023157"/>
    </source>
</evidence>
<evidence type="ECO:0000256" key="7">
    <source>
        <dbReference type="ARBA" id="ARBA00022729"/>
    </source>
</evidence>
<dbReference type="PANTHER" id="PTHR10082:SF60">
    <property type="entry name" value="INTEGRIN BETA-PS"/>
    <property type="match status" value="1"/>
</dbReference>
<dbReference type="InterPro" id="IPR002369">
    <property type="entry name" value="Integrin_bsu_VWA"/>
</dbReference>
<keyword evidence="9" id="KW-0106">Calcium</keyword>
<dbReference type="OrthoDB" id="410592at2759"/>
<evidence type="ECO:0000256" key="6">
    <source>
        <dbReference type="ARBA" id="ARBA00022723"/>
    </source>
</evidence>
<dbReference type="InterPro" id="IPR036465">
    <property type="entry name" value="vWFA_dom_sf"/>
</dbReference>
<dbReference type="InterPro" id="IPR040622">
    <property type="entry name" value="EGF_integrin_1"/>
</dbReference>
<dbReference type="GO" id="GO:0046872">
    <property type="term" value="F:metal ion binding"/>
    <property type="evidence" value="ECO:0007669"/>
    <property type="project" value="UniProtKB-KW"/>
</dbReference>
<dbReference type="Gene3D" id="3.30.1680.10">
    <property type="entry name" value="ligand-binding face of the semaphorins, domain 2"/>
    <property type="match status" value="1"/>
</dbReference>
<evidence type="ECO:0000256" key="9">
    <source>
        <dbReference type="ARBA" id="ARBA00022837"/>
    </source>
</evidence>
<dbReference type="InterPro" id="IPR015812">
    <property type="entry name" value="Integrin_bsu"/>
</dbReference>
<evidence type="ECO:0000256" key="21">
    <source>
        <dbReference type="SAM" id="SignalP"/>
    </source>
</evidence>
<feature type="disulfide bond" evidence="17">
    <location>
        <begin position="43"/>
        <end position="74"/>
    </location>
</feature>
<reference evidence="24 25" key="1">
    <citation type="submission" date="2020-04" db="EMBL/GenBank/DDBJ databases">
        <authorList>
            <person name="Alioto T."/>
            <person name="Alioto T."/>
            <person name="Gomez Garrido J."/>
        </authorList>
    </citation>
    <scope>NUCLEOTIDE SEQUENCE [LARGE SCALE GENOMIC DNA]</scope>
</reference>
<dbReference type="Proteomes" id="UP000494165">
    <property type="component" value="Unassembled WGS sequence"/>
</dbReference>
<feature type="transmembrane region" description="Helical" evidence="20">
    <location>
        <begin position="726"/>
        <end position="749"/>
    </location>
</feature>
<dbReference type="SUPFAM" id="SSF69179">
    <property type="entry name" value="Integrin domains"/>
    <property type="match status" value="1"/>
</dbReference>
<dbReference type="GO" id="GO:0007160">
    <property type="term" value="P:cell-matrix adhesion"/>
    <property type="evidence" value="ECO:0007669"/>
    <property type="project" value="TreeGrafter"/>
</dbReference>
<dbReference type="SUPFAM" id="SSF103575">
    <property type="entry name" value="Plexin repeat"/>
    <property type="match status" value="1"/>
</dbReference>
<feature type="disulfide bond" evidence="17">
    <location>
        <begin position="574"/>
        <end position="583"/>
    </location>
</feature>
<evidence type="ECO:0000256" key="19">
    <source>
        <dbReference type="SAM" id="MobiDB-lite"/>
    </source>
</evidence>
<comment type="subcellular location">
    <subcellularLocation>
        <location evidence="1 18">Cell membrane</location>
        <topology evidence="1 18">Single-pass type I membrane protein</topology>
    </subcellularLocation>
</comment>
<feature type="disulfide bond" evidence="17">
    <location>
        <begin position="535"/>
        <end position="540"/>
    </location>
</feature>
<dbReference type="Pfam" id="PF17205">
    <property type="entry name" value="PSI_integrin"/>
    <property type="match status" value="1"/>
</dbReference>
<feature type="disulfide bond" evidence="17">
    <location>
        <begin position="585"/>
        <end position="592"/>
    </location>
</feature>
<keyword evidence="11 18" id="KW-0130">Cell adhesion</keyword>
<keyword evidence="3" id="KW-1003">Cell membrane</keyword>
<keyword evidence="8" id="KW-0677">Repeat</keyword>
<feature type="disulfide bond" evidence="17">
    <location>
        <begin position="53"/>
        <end position="63"/>
    </location>
</feature>
<feature type="disulfide bond" evidence="17">
    <location>
        <begin position="567"/>
        <end position="572"/>
    </location>
</feature>
<feature type="domain" description="Integrin beta subunit VWA" evidence="22">
    <location>
        <begin position="39"/>
        <end position="466"/>
    </location>
</feature>
<feature type="disulfide bond" evidence="17">
    <location>
        <begin position="258"/>
        <end position="299"/>
    </location>
</feature>
<dbReference type="FunFam" id="3.40.50.410:FF:000002">
    <property type="entry name" value="Integrin beta"/>
    <property type="match status" value="1"/>
</dbReference>
<dbReference type="Gene3D" id="2.60.40.1510">
    <property type="entry name" value="ntegrin, alpha v. Chain A, domain 3"/>
    <property type="match status" value="1"/>
</dbReference>
<evidence type="ECO:0000256" key="11">
    <source>
        <dbReference type="ARBA" id="ARBA00022889"/>
    </source>
</evidence>
<keyword evidence="13 18" id="KW-0401">Integrin</keyword>
<dbReference type="PIRSF" id="PIRSF002512">
    <property type="entry name" value="Integrin_B"/>
    <property type="match status" value="1"/>
</dbReference>
<dbReference type="EMBL" id="CADEPI010000018">
    <property type="protein sequence ID" value="CAB3364963.1"/>
    <property type="molecule type" value="Genomic_DNA"/>
</dbReference>
<feature type="disulfide bond" evidence="17">
    <location>
        <begin position="637"/>
        <end position="646"/>
    </location>
</feature>
<evidence type="ECO:0000256" key="4">
    <source>
        <dbReference type="ARBA" id="ARBA00022536"/>
    </source>
</evidence>
<feature type="disulfide bond" evidence="17">
    <location>
        <begin position="203"/>
        <end position="210"/>
    </location>
</feature>
<evidence type="ECO:0000313" key="25">
    <source>
        <dbReference type="Proteomes" id="UP000494165"/>
    </source>
</evidence>
<feature type="disulfide bond" evidence="17">
    <location>
        <begin position="40"/>
        <end position="50"/>
    </location>
</feature>
<keyword evidence="7 21" id="KW-0732">Signal</keyword>
<evidence type="ECO:0000256" key="1">
    <source>
        <dbReference type="ARBA" id="ARBA00004251"/>
    </source>
</evidence>
<evidence type="ECO:0000256" key="13">
    <source>
        <dbReference type="ARBA" id="ARBA00023037"/>
    </source>
</evidence>
<dbReference type="GO" id="GO:0009986">
    <property type="term" value="C:cell surface"/>
    <property type="evidence" value="ECO:0007669"/>
    <property type="project" value="TreeGrafter"/>
</dbReference>
<dbReference type="SMART" id="SM01242">
    <property type="entry name" value="Integrin_B_tail"/>
    <property type="match status" value="1"/>
</dbReference>
<evidence type="ECO:0000259" key="22">
    <source>
        <dbReference type="SMART" id="SM00187"/>
    </source>
</evidence>
<dbReference type="Gene3D" id="3.40.50.410">
    <property type="entry name" value="von Willebrand factor, type A domain"/>
    <property type="match status" value="1"/>
</dbReference>
<dbReference type="SUPFAM" id="SSF53300">
    <property type="entry name" value="vWA-like"/>
    <property type="match status" value="1"/>
</dbReference>
<evidence type="ECO:0000256" key="2">
    <source>
        <dbReference type="ARBA" id="ARBA00007449"/>
    </source>
</evidence>
<feature type="disulfide bond" evidence="17">
    <location>
        <begin position="569"/>
        <end position="601"/>
    </location>
</feature>
<evidence type="ECO:0000256" key="12">
    <source>
        <dbReference type="ARBA" id="ARBA00022989"/>
    </source>
</evidence>
<dbReference type="InterPro" id="IPR057073">
    <property type="entry name" value="EGF_integrin_2"/>
</dbReference>
<dbReference type="FunFam" id="2.10.25.10:FF:000036">
    <property type="entry name" value="Integrin beta"/>
    <property type="match status" value="1"/>
</dbReference>
<comment type="similarity">
    <text evidence="2 18">Belongs to the integrin beta chain family.</text>
</comment>
<feature type="disulfide bond" evidence="17">
    <location>
        <begin position="643"/>
        <end position="720"/>
    </location>
</feature>
<dbReference type="InterPro" id="IPR033760">
    <property type="entry name" value="Integrin_beta_N"/>
</dbReference>
<dbReference type="AlphaFoldDB" id="A0A8S1C6Q0"/>
<evidence type="ECO:0000256" key="16">
    <source>
        <dbReference type="ARBA" id="ARBA00023180"/>
    </source>
</evidence>
<feature type="disulfide bond" evidence="17">
    <location>
        <begin position="464"/>
        <end position="468"/>
    </location>
</feature>
<dbReference type="Pfam" id="PF07974">
    <property type="entry name" value="EGF_2"/>
    <property type="match status" value="1"/>
</dbReference>
<sequence>MCTWLGTISVLSFALITISIGVLSQDAGESDNRCIAETSCSACISAGPHCSWCKSLDFKGARCDRVEALQQLGCRREDIFEQSKSQYSLTNNQKFSDYLNNDGRDQIKAVQVRPQKAALQIRAGDSITIPLKFRAARNYPLDVYFLMDLTYSMSDDKETLGKLGGKLADTLGNLTRNFRLGFGSFVDKPLMPFINPARLDNPCSAGQVTCSPAYGFRHHLAMSKDMKKFTERVQNASVSGNLDNAEGGLDALMQILACKNQIGWARDSRKIVIFASDGILHFAGDGKLSGTVKNNDMKCYLDSKTGLYLASDKMDYPSLSQIDTLLLQNKVSIIFAVTKDRIDHYERLNDVLLGVNYIATLEEDSSNIIQLIHQGYKDIVSSVSFSDDATYPLKVSYESTCNAKNGLILDTSSCDEIEEGEEYKFTLTFSLEKCPADPKDWRQVVKVEERGLVSGVEIEVEMLCGCDCKTETNSANCGGHGDLNCGACVCHEGWYGPSCSCSERNATSITELDAGCLLADDALLGVDLCWGRGDCLCGQCQCYGKAYGRFCECDDSLCGDCGPHGKCECGRCLCDPGWEGKRCTCTTAQESCIAPGDTKPCSGGGKCECGKCVCDTVDGSRRTGAFCEKCDTCKGLCSLYKPCAHCKVFGEECPEDESIDPCISNSSSSYINKVRNLKISDDLEEELCKFEDEEGCIFQFSYYLDINRKVRLKVLDSKTCNPKPNAAAIAMGIIIITIVLIGLFLLLLWRSIVAAKDRYDYMKFVEATERSNMSGMNPLYKPATKTYYVPQGFTEPQEPTTPPVTTPTSPSEKKNF</sequence>
<evidence type="ECO:0000256" key="10">
    <source>
        <dbReference type="ARBA" id="ARBA00022842"/>
    </source>
</evidence>
<feature type="disulfide bond" evidence="17">
    <location>
        <begin position="542"/>
        <end position="551"/>
    </location>
</feature>
<dbReference type="GO" id="GO:0033627">
    <property type="term" value="P:cell adhesion mediated by integrin"/>
    <property type="evidence" value="ECO:0007669"/>
    <property type="project" value="TreeGrafter"/>
</dbReference>
<dbReference type="Gene3D" id="4.10.1240.30">
    <property type="match status" value="1"/>
</dbReference>
<feature type="signal peptide" evidence="21">
    <location>
        <begin position="1"/>
        <end position="21"/>
    </location>
</feature>
<keyword evidence="4" id="KW-0245">EGF-like domain</keyword>
<feature type="disulfide bond" evidence="17">
    <location>
        <begin position="630"/>
        <end position="633"/>
    </location>
</feature>
<dbReference type="GO" id="GO:0008305">
    <property type="term" value="C:integrin complex"/>
    <property type="evidence" value="ECO:0007669"/>
    <property type="project" value="TreeGrafter"/>
</dbReference>
<feature type="region of interest" description="Disordered" evidence="19">
    <location>
        <begin position="791"/>
        <end position="816"/>
    </location>
</feature>
<evidence type="ECO:0000256" key="14">
    <source>
        <dbReference type="ARBA" id="ARBA00023136"/>
    </source>
</evidence>
<proteinExistence type="inferred from homology"/>
<evidence type="ECO:0000256" key="3">
    <source>
        <dbReference type="ARBA" id="ARBA00022475"/>
    </source>
</evidence>
<feature type="disulfide bond" evidence="17">
    <location>
        <begin position="501"/>
        <end position="516"/>
    </location>
</feature>
<feature type="disulfide bond" evidence="17">
    <location>
        <begin position="607"/>
        <end position="612"/>
    </location>
</feature>
<feature type="disulfide bond" evidence="17">
    <location>
        <begin position="490"/>
        <end position="499"/>
    </location>
</feature>
<feature type="disulfide bond" evidence="17">
    <location>
        <begin position="485"/>
        <end position="529"/>
    </location>
</feature>
<dbReference type="GO" id="GO:0005925">
    <property type="term" value="C:focal adhesion"/>
    <property type="evidence" value="ECO:0007669"/>
    <property type="project" value="TreeGrafter"/>
</dbReference>
<feature type="disulfide bond" evidence="17">
    <location>
        <begin position="434"/>
        <end position="688"/>
    </location>
</feature>